<dbReference type="InterPro" id="IPR036953">
    <property type="entry name" value="GreA/GreB_C_sf"/>
</dbReference>
<dbReference type="GO" id="GO:0070063">
    <property type="term" value="F:RNA polymerase binding"/>
    <property type="evidence" value="ECO:0007669"/>
    <property type="project" value="InterPro"/>
</dbReference>
<dbReference type="HAMAP" id="MF_00105">
    <property type="entry name" value="GreA_GreB"/>
    <property type="match status" value="1"/>
</dbReference>
<dbReference type="GO" id="GO:0003677">
    <property type="term" value="F:DNA binding"/>
    <property type="evidence" value="ECO:0007669"/>
    <property type="project" value="UniProtKB-UniRule"/>
</dbReference>
<dbReference type="PANTHER" id="PTHR30437">
    <property type="entry name" value="TRANSCRIPTION ELONGATION FACTOR GREA"/>
    <property type="match status" value="1"/>
</dbReference>
<dbReference type="Gene3D" id="1.10.287.180">
    <property type="entry name" value="Transcription elongation factor, GreA/GreB, N-terminal domain"/>
    <property type="match status" value="1"/>
</dbReference>
<dbReference type="SUPFAM" id="SSF54534">
    <property type="entry name" value="FKBP-like"/>
    <property type="match status" value="1"/>
</dbReference>
<evidence type="ECO:0000259" key="9">
    <source>
        <dbReference type="Pfam" id="PF01272"/>
    </source>
</evidence>
<keyword evidence="11" id="KW-0251">Elongation factor</keyword>
<dbReference type="GO" id="GO:0003746">
    <property type="term" value="F:translation elongation factor activity"/>
    <property type="evidence" value="ECO:0007669"/>
    <property type="project" value="UniProtKB-KW"/>
</dbReference>
<gene>
    <name evidence="8" type="primary">greA</name>
    <name evidence="11" type="ORF">Dform_00979</name>
</gene>
<dbReference type="GO" id="GO:0032784">
    <property type="term" value="P:regulation of DNA-templated transcription elongation"/>
    <property type="evidence" value="ECO:0007669"/>
    <property type="project" value="UniProtKB-UniRule"/>
</dbReference>
<accession>A0A1P8F789</accession>
<dbReference type="RefSeq" id="WP_083635355.1">
    <property type="nucleotide sequence ID" value="NZ_CP018258.1"/>
</dbReference>
<dbReference type="Pfam" id="PF01272">
    <property type="entry name" value="GreA_GreB"/>
    <property type="match status" value="1"/>
</dbReference>
<evidence type="ECO:0000256" key="8">
    <source>
        <dbReference type="HAMAP-Rule" id="MF_00105"/>
    </source>
</evidence>
<dbReference type="OrthoDB" id="9808774at2"/>
<evidence type="ECO:0000313" key="12">
    <source>
        <dbReference type="Proteomes" id="UP000185934"/>
    </source>
</evidence>
<evidence type="ECO:0000256" key="1">
    <source>
        <dbReference type="ARBA" id="ARBA00008213"/>
    </source>
</evidence>
<dbReference type="InterPro" id="IPR018151">
    <property type="entry name" value="TF_GreA/GreB_CS"/>
</dbReference>
<dbReference type="GO" id="GO:0006354">
    <property type="term" value="P:DNA-templated transcription elongation"/>
    <property type="evidence" value="ECO:0007669"/>
    <property type="project" value="TreeGrafter"/>
</dbReference>
<evidence type="ECO:0000256" key="3">
    <source>
        <dbReference type="ARBA" id="ARBA00023015"/>
    </source>
</evidence>
<reference evidence="12" key="1">
    <citation type="submission" date="2016-11" db="EMBL/GenBank/DDBJ databases">
        <title>Dehalogenimonas formicexedens sp. nov., a chlorinated alkane respiring bacterium isolated from contaminated groundwater.</title>
        <authorList>
            <person name="Key T.A."/>
            <person name="Bowman K.S."/>
            <person name="Lee I."/>
            <person name="Chun J."/>
            <person name="Albuquerque L."/>
            <person name="da Costa M.S."/>
            <person name="Rainey F.A."/>
            <person name="Moe W.M."/>
        </authorList>
    </citation>
    <scope>NUCLEOTIDE SEQUENCE [LARGE SCALE GENOMIC DNA]</scope>
    <source>
        <strain evidence="12">NSZ-14</strain>
    </source>
</reference>
<dbReference type="InterPro" id="IPR022691">
    <property type="entry name" value="Tscrpt_elong_fac_GreA/B_N"/>
</dbReference>
<dbReference type="Pfam" id="PF03449">
    <property type="entry name" value="GreA_GreB_N"/>
    <property type="match status" value="1"/>
</dbReference>
<evidence type="ECO:0000256" key="5">
    <source>
        <dbReference type="ARBA" id="ARBA00023163"/>
    </source>
</evidence>
<dbReference type="KEGG" id="dfo:Dform_00979"/>
<keyword evidence="11" id="KW-0648">Protein biosynthesis</keyword>
<feature type="domain" description="Transcription elongation factor GreA/GreB N-terminal" evidence="10">
    <location>
        <begin position="121"/>
        <end position="189"/>
    </location>
</feature>
<keyword evidence="5 8" id="KW-0804">Transcription</keyword>
<proteinExistence type="inferred from homology"/>
<comment type="function">
    <text evidence="6 8">Necessary for efficient RNA polymerase transcription elongation past template-encoded arresting sites. The arresting sites in DNA have the property of trapping a certain fraction of elongating RNA polymerases that pass through, resulting in locked ternary complexes. Cleavage of the nascent transcript by cleavage factors such as GreA or GreB allows the resumption of elongation from the new 3'terminus. GreA releases sequences of 2 to 3 nucleotides.</text>
</comment>
<dbReference type="STRING" id="1839801.Dform_00979"/>
<evidence type="ECO:0000259" key="10">
    <source>
        <dbReference type="Pfam" id="PF03449"/>
    </source>
</evidence>
<sequence>MTPNEIQLPSNLADAAVAYLGTLSPAKRDAVTPAIMNFVRWYGGGNQIENLSPPKLGEYADGQPSGADGGERMKALREFLGFAAKKGWTETNYGIHLKAKKSPSRLKAAAAVRLPEVERLVLTPEKQTAMQQELSGLKERRFHVIEDIKRAAADKDLKENAPYHAAREEKAKIDGKIKELETLLKHAVISEQKECLAGATAELGHKVTLRDQKTGVVTVYTLVTTREVNPKTGRISPASPIGKAIIGHSAGEIIEVVAPAFVHRFTIECIE</sequence>
<dbReference type="SUPFAM" id="SSF46557">
    <property type="entry name" value="GreA transcript cleavage protein, N-terminal domain"/>
    <property type="match status" value="1"/>
</dbReference>
<keyword evidence="12" id="KW-1185">Reference proteome</keyword>
<evidence type="ECO:0000313" key="11">
    <source>
        <dbReference type="EMBL" id="APV44320.1"/>
    </source>
</evidence>
<dbReference type="Proteomes" id="UP000185934">
    <property type="component" value="Chromosome"/>
</dbReference>
<dbReference type="InterPro" id="IPR036805">
    <property type="entry name" value="Tscrpt_elong_fac_GreA/B_N_sf"/>
</dbReference>
<dbReference type="InterPro" id="IPR001437">
    <property type="entry name" value="Tscrpt_elong_fac_GreA/B_C"/>
</dbReference>
<feature type="domain" description="Transcription elongation factor GreA/GreB C-terminal" evidence="9">
    <location>
        <begin position="201"/>
        <end position="270"/>
    </location>
</feature>
<organism evidence="11 12">
    <name type="scientific">Dehalogenimonas formicexedens</name>
    <dbReference type="NCBI Taxonomy" id="1839801"/>
    <lineage>
        <taxon>Bacteria</taxon>
        <taxon>Bacillati</taxon>
        <taxon>Chloroflexota</taxon>
        <taxon>Dehalococcoidia</taxon>
        <taxon>Dehalococcoidales</taxon>
        <taxon>Dehalococcoidaceae</taxon>
        <taxon>Dehalogenimonas</taxon>
    </lineage>
</organism>
<dbReference type="FunFam" id="1.10.287.180:FF:000001">
    <property type="entry name" value="Transcription elongation factor GreA"/>
    <property type="match status" value="1"/>
</dbReference>
<evidence type="ECO:0000256" key="2">
    <source>
        <dbReference type="ARBA" id="ARBA00013729"/>
    </source>
</evidence>
<comment type="similarity">
    <text evidence="1 8">Belongs to the GreA/GreB family.</text>
</comment>
<dbReference type="InterPro" id="IPR028624">
    <property type="entry name" value="Tscrpt_elong_fac_GreA/B"/>
</dbReference>
<protein>
    <recommendedName>
        <fullName evidence="2 8">Transcription elongation factor GreA</fullName>
    </recommendedName>
    <alternativeName>
        <fullName evidence="7 8">Transcript cleavage factor GreA</fullName>
    </alternativeName>
</protein>
<dbReference type="Gene3D" id="3.10.50.30">
    <property type="entry name" value="Transcription elongation factor, GreA/GreB, C-terminal domain"/>
    <property type="match status" value="1"/>
</dbReference>
<evidence type="ECO:0000256" key="7">
    <source>
        <dbReference type="ARBA" id="ARBA00030776"/>
    </source>
</evidence>
<keyword evidence="3 8" id="KW-0805">Transcription regulation</keyword>
<name>A0A1P8F789_9CHLR</name>
<evidence type="ECO:0000256" key="6">
    <source>
        <dbReference type="ARBA" id="ARBA00024916"/>
    </source>
</evidence>
<dbReference type="EMBL" id="CP018258">
    <property type="protein sequence ID" value="APV44320.1"/>
    <property type="molecule type" value="Genomic_DNA"/>
</dbReference>
<keyword evidence="4 8" id="KW-0238">DNA-binding</keyword>
<dbReference type="AlphaFoldDB" id="A0A1P8F789"/>
<evidence type="ECO:0000256" key="4">
    <source>
        <dbReference type="ARBA" id="ARBA00023125"/>
    </source>
</evidence>
<dbReference type="InterPro" id="IPR023459">
    <property type="entry name" value="Tscrpt_elong_fac_GreA/B_fam"/>
</dbReference>
<dbReference type="PROSITE" id="PS00830">
    <property type="entry name" value="GREAB_2"/>
    <property type="match status" value="1"/>
</dbReference>
<dbReference type="PANTHER" id="PTHR30437:SF4">
    <property type="entry name" value="TRANSCRIPTION ELONGATION FACTOR GREA"/>
    <property type="match status" value="1"/>
</dbReference>